<dbReference type="AlphaFoldDB" id="A0A1I8F8H4"/>
<accession>A0A1I8F8H4</accession>
<dbReference type="GO" id="GO:0060070">
    <property type="term" value="P:canonical Wnt signaling pathway"/>
    <property type="evidence" value="ECO:0007669"/>
    <property type="project" value="TreeGrafter"/>
</dbReference>
<dbReference type="Gene3D" id="1.10.10.10">
    <property type="entry name" value="Winged helix-like DNA-binding domain superfamily/Winged helix DNA-binding domain"/>
    <property type="match status" value="1"/>
</dbReference>
<dbReference type="GO" id="GO:0035556">
    <property type="term" value="P:intracellular signal transduction"/>
    <property type="evidence" value="ECO:0007669"/>
    <property type="project" value="InterPro"/>
</dbReference>
<dbReference type="WBParaSite" id="maker-unitig_24615-snap-gene-0.2-mRNA-1">
    <property type="protein sequence ID" value="maker-unitig_24615-snap-gene-0.2-mRNA-1"/>
    <property type="gene ID" value="maker-unitig_24615-snap-gene-0.2"/>
</dbReference>
<organism evidence="4 5">
    <name type="scientific">Macrostomum lignano</name>
    <dbReference type="NCBI Taxonomy" id="282301"/>
    <lineage>
        <taxon>Eukaryota</taxon>
        <taxon>Metazoa</taxon>
        <taxon>Spiralia</taxon>
        <taxon>Lophotrochozoa</taxon>
        <taxon>Platyhelminthes</taxon>
        <taxon>Rhabditophora</taxon>
        <taxon>Macrostomorpha</taxon>
        <taxon>Macrostomida</taxon>
        <taxon>Macrostomidae</taxon>
        <taxon>Macrostomum</taxon>
    </lineage>
</organism>
<dbReference type="CDD" id="cd04438">
    <property type="entry name" value="DEP_dishevelled"/>
    <property type="match status" value="1"/>
</dbReference>
<protein>
    <submittedName>
        <fullName evidence="5">DEP domain-containing protein</fullName>
    </submittedName>
</protein>
<feature type="domain" description="DEP" evidence="3">
    <location>
        <begin position="290"/>
        <end position="330"/>
    </location>
</feature>
<dbReference type="InterPro" id="IPR036034">
    <property type="entry name" value="PDZ_sf"/>
</dbReference>
<reference evidence="5" key="1">
    <citation type="submission" date="2016-11" db="UniProtKB">
        <authorList>
            <consortium name="WormBaseParasite"/>
        </authorList>
    </citation>
    <scope>IDENTIFICATION</scope>
</reference>
<evidence type="ECO:0000313" key="5">
    <source>
        <dbReference type="WBParaSite" id="maker-unitig_24615-snap-gene-0.2-mRNA-1"/>
    </source>
</evidence>
<evidence type="ECO:0000259" key="3">
    <source>
        <dbReference type="PROSITE" id="PS50186"/>
    </source>
</evidence>
<dbReference type="Proteomes" id="UP000095280">
    <property type="component" value="Unplaced"/>
</dbReference>
<dbReference type="PROSITE" id="PS50106">
    <property type="entry name" value="PDZ"/>
    <property type="match status" value="1"/>
</dbReference>
<evidence type="ECO:0000259" key="2">
    <source>
        <dbReference type="PROSITE" id="PS50106"/>
    </source>
</evidence>
<feature type="compositionally biased region" description="Low complexity" evidence="1">
    <location>
        <begin position="60"/>
        <end position="73"/>
    </location>
</feature>
<dbReference type="SUPFAM" id="SSF46785">
    <property type="entry name" value="Winged helix' DNA-binding domain"/>
    <property type="match status" value="1"/>
</dbReference>
<dbReference type="PANTHER" id="PTHR10878:SF25">
    <property type="entry name" value="SEGMENT POLARITY PROTEIN DISHEVELLED"/>
    <property type="match status" value="1"/>
</dbReference>
<dbReference type="PANTHER" id="PTHR10878">
    <property type="entry name" value="SEGMENT POLARITY PROTEIN DISHEVELLED"/>
    <property type="match status" value="1"/>
</dbReference>
<feature type="compositionally biased region" description="Low complexity" evidence="1">
    <location>
        <begin position="1"/>
        <end position="23"/>
    </location>
</feature>
<dbReference type="InterPro" id="IPR036388">
    <property type="entry name" value="WH-like_DNA-bd_sf"/>
</dbReference>
<feature type="compositionally biased region" description="Low complexity" evidence="1">
    <location>
        <begin position="34"/>
        <end position="45"/>
    </location>
</feature>
<dbReference type="InterPro" id="IPR015506">
    <property type="entry name" value="Dsh/Dvl-rel"/>
</dbReference>
<dbReference type="GO" id="GO:0005829">
    <property type="term" value="C:cytosol"/>
    <property type="evidence" value="ECO:0007669"/>
    <property type="project" value="TreeGrafter"/>
</dbReference>
<dbReference type="Gene3D" id="2.30.42.10">
    <property type="match status" value="1"/>
</dbReference>
<name>A0A1I8F8H4_9PLAT</name>
<feature type="region of interest" description="Disordered" evidence="1">
    <location>
        <begin position="1"/>
        <end position="118"/>
    </location>
</feature>
<keyword evidence="4" id="KW-1185">Reference proteome</keyword>
<dbReference type="InterPro" id="IPR000591">
    <property type="entry name" value="DEP_dom"/>
</dbReference>
<feature type="domain" description="PDZ" evidence="2">
    <location>
        <begin position="137"/>
        <end position="192"/>
    </location>
</feature>
<proteinExistence type="predicted"/>
<evidence type="ECO:0000313" key="4">
    <source>
        <dbReference type="Proteomes" id="UP000095280"/>
    </source>
</evidence>
<dbReference type="InterPro" id="IPR036390">
    <property type="entry name" value="WH_DNA-bd_sf"/>
</dbReference>
<dbReference type="PROSITE" id="PS50186">
    <property type="entry name" value="DEP"/>
    <property type="match status" value="1"/>
</dbReference>
<dbReference type="InterPro" id="IPR001478">
    <property type="entry name" value="PDZ"/>
</dbReference>
<evidence type="ECO:0000256" key="1">
    <source>
        <dbReference type="SAM" id="MobiDB-lite"/>
    </source>
</evidence>
<sequence length="381" mass="39954">MVHAAAEVAAAGAGASGSAAGGADDNGCDSCTDSESASTAPPSEAIGLAAPNRQPTSRPSSMLSSDLDTTSFFDSEDDPRAACSAAPQTPPTPWRRPHGRLSLQNRSGRTGGDGGRLLAGPPFSSITESAFSLNVQTVELDMDAVQFLAHSIVGHPASQRRLRRHLRLGSIMRGGAVEREGSIQPGDMLLELCRASGVSGGGSSQVTPAASCMGGENLCDSRLTVTAASVSTSSCSLPESERYTAEELMPTPLTTRTDLITIVKAMALPDSGLEVRDPNLAEDHHTPRLLSLSERKEARKMALEMLKRGYIRHTVNKVSFSEQCYYVFGDCAAAPASSAHDAGLCPGSTAYYGHVQAQPDGQRRRFGHAGSPSLLSSILWD</sequence>